<dbReference type="PANTHER" id="PTHR10972">
    <property type="entry name" value="OXYSTEROL-BINDING PROTEIN-RELATED"/>
    <property type="match status" value="1"/>
</dbReference>
<comment type="caution">
    <text evidence="5">The sequence shown here is derived from an EMBL/GenBank/DDBJ whole genome shotgun (WGS) entry which is preliminary data.</text>
</comment>
<organism evidence="5 6">
    <name type="scientific">Trichostrongylus colubriformis</name>
    <name type="common">Black scour worm</name>
    <dbReference type="NCBI Taxonomy" id="6319"/>
    <lineage>
        <taxon>Eukaryota</taxon>
        <taxon>Metazoa</taxon>
        <taxon>Ecdysozoa</taxon>
        <taxon>Nematoda</taxon>
        <taxon>Chromadorea</taxon>
        <taxon>Rhabditida</taxon>
        <taxon>Rhabditina</taxon>
        <taxon>Rhabditomorpha</taxon>
        <taxon>Strongyloidea</taxon>
        <taxon>Trichostrongylidae</taxon>
        <taxon>Trichostrongylus</taxon>
    </lineage>
</organism>
<evidence type="ECO:0000256" key="2">
    <source>
        <dbReference type="ARBA" id="ARBA00022553"/>
    </source>
</evidence>
<gene>
    <name evidence="4" type="ORF">GCK32_019930</name>
    <name evidence="5" type="ORF">GCK32_020892</name>
</gene>
<dbReference type="InterPro" id="IPR037239">
    <property type="entry name" value="OSBP_sf"/>
</dbReference>
<evidence type="ECO:0000256" key="1">
    <source>
        <dbReference type="ARBA" id="ARBA00008842"/>
    </source>
</evidence>
<accession>A0AAN8FR67</accession>
<evidence type="ECO:0000313" key="5">
    <source>
        <dbReference type="EMBL" id="KAK5983467.1"/>
    </source>
</evidence>
<comment type="similarity">
    <text evidence="1">Belongs to the OSBP family.</text>
</comment>
<dbReference type="GO" id="GO:0005829">
    <property type="term" value="C:cytosol"/>
    <property type="evidence" value="ECO:0007669"/>
    <property type="project" value="TreeGrafter"/>
</dbReference>
<sequence>MLNPLKTQLKRRHAGSERNSDSESVSTLNDVPPRSTTAVAISPQTFKPPRATPVVPARSRGGRERRTRIPDRPDLPINLWSIMKNCIGKELSKIPMPVNFSEPLSVLQRITEDLEYASLLETAANLVSSPSALLPVS</sequence>
<dbReference type="SUPFAM" id="SSF144000">
    <property type="entry name" value="Oxysterol-binding protein-like"/>
    <property type="match status" value="1"/>
</dbReference>
<evidence type="ECO:0000313" key="4">
    <source>
        <dbReference type="EMBL" id="KAK5968229.1"/>
    </source>
</evidence>
<dbReference type="PANTHER" id="PTHR10972:SF205">
    <property type="entry name" value="OXYSTEROL-BINDING PROTEIN 1"/>
    <property type="match status" value="1"/>
</dbReference>
<protein>
    <submittedName>
        <fullName evidence="5">Uncharacterized protein</fullName>
    </submittedName>
</protein>
<reference evidence="5 6" key="1">
    <citation type="submission" date="2019-10" db="EMBL/GenBank/DDBJ databases">
        <title>Assembly and Annotation for the nematode Trichostrongylus colubriformis.</title>
        <authorList>
            <person name="Martin J."/>
        </authorList>
    </citation>
    <scope>NUCLEOTIDE SEQUENCE [LARGE SCALE GENOMIC DNA]</scope>
    <source>
        <strain evidence="5">G859</strain>
        <tissue evidence="5">Whole worm</tissue>
    </source>
</reference>
<dbReference type="GO" id="GO:0005886">
    <property type="term" value="C:plasma membrane"/>
    <property type="evidence" value="ECO:0007669"/>
    <property type="project" value="TreeGrafter"/>
</dbReference>
<keyword evidence="6" id="KW-1185">Reference proteome</keyword>
<name>A0AAN8FR67_TRICO</name>
<feature type="region of interest" description="Disordered" evidence="3">
    <location>
        <begin position="1"/>
        <end position="71"/>
    </location>
</feature>
<proteinExistence type="inferred from homology"/>
<dbReference type="Proteomes" id="UP001331761">
    <property type="component" value="Unassembled WGS sequence"/>
</dbReference>
<dbReference type="InterPro" id="IPR000648">
    <property type="entry name" value="Oxysterol-bd"/>
</dbReference>
<dbReference type="EMBL" id="WIXE01021617">
    <property type="protein sequence ID" value="KAK5968229.1"/>
    <property type="molecule type" value="Genomic_DNA"/>
</dbReference>
<feature type="compositionally biased region" description="Polar residues" evidence="3">
    <location>
        <begin position="22"/>
        <end position="45"/>
    </location>
</feature>
<dbReference type="GO" id="GO:0097038">
    <property type="term" value="C:perinuclear endoplasmic reticulum"/>
    <property type="evidence" value="ECO:0007669"/>
    <property type="project" value="TreeGrafter"/>
</dbReference>
<keyword evidence="2" id="KW-0597">Phosphoprotein</keyword>
<dbReference type="GO" id="GO:0032934">
    <property type="term" value="F:sterol binding"/>
    <property type="evidence" value="ECO:0007669"/>
    <property type="project" value="TreeGrafter"/>
</dbReference>
<dbReference type="EMBL" id="WIXE01003948">
    <property type="protein sequence ID" value="KAK5983467.1"/>
    <property type="molecule type" value="Genomic_DNA"/>
</dbReference>
<evidence type="ECO:0000256" key="3">
    <source>
        <dbReference type="SAM" id="MobiDB-lite"/>
    </source>
</evidence>
<dbReference type="AlphaFoldDB" id="A0AAN8FR67"/>
<dbReference type="Pfam" id="PF01237">
    <property type="entry name" value="Oxysterol_BP"/>
    <property type="match status" value="1"/>
</dbReference>
<evidence type="ECO:0000313" key="6">
    <source>
        <dbReference type="Proteomes" id="UP001331761"/>
    </source>
</evidence>
<feature type="compositionally biased region" description="Basic and acidic residues" evidence="3">
    <location>
        <begin position="61"/>
        <end position="71"/>
    </location>
</feature>